<protein>
    <submittedName>
        <fullName evidence="1">Uncharacterized protein</fullName>
    </submittedName>
</protein>
<gene>
    <name evidence="1" type="ORF">PGTUg99_001209</name>
</gene>
<dbReference type="AlphaFoldDB" id="A0A5B0QKY9"/>
<reference evidence="1 2" key="1">
    <citation type="submission" date="2019-05" db="EMBL/GenBank/DDBJ databases">
        <title>Emergence of the Ug99 lineage of the wheat stem rust pathogen through somatic hybridization.</title>
        <authorList>
            <person name="Li F."/>
            <person name="Upadhyaya N.M."/>
            <person name="Sperschneider J."/>
            <person name="Matny O."/>
            <person name="Nguyen-Phuc H."/>
            <person name="Mago R."/>
            <person name="Raley C."/>
            <person name="Miller M.E."/>
            <person name="Silverstein K.A.T."/>
            <person name="Henningsen E."/>
            <person name="Hirsch C.D."/>
            <person name="Visser B."/>
            <person name="Pretorius Z.A."/>
            <person name="Steffenson B.J."/>
            <person name="Schwessinger B."/>
            <person name="Dodds P.N."/>
            <person name="Figueroa M."/>
        </authorList>
    </citation>
    <scope>NUCLEOTIDE SEQUENCE [LARGE SCALE GENOMIC DNA]</scope>
    <source>
        <strain evidence="1 2">Ug99</strain>
    </source>
</reference>
<organism evidence="1 2">
    <name type="scientific">Puccinia graminis f. sp. tritici</name>
    <dbReference type="NCBI Taxonomy" id="56615"/>
    <lineage>
        <taxon>Eukaryota</taxon>
        <taxon>Fungi</taxon>
        <taxon>Dikarya</taxon>
        <taxon>Basidiomycota</taxon>
        <taxon>Pucciniomycotina</taxon>
        <taxon>Pucciniomycetes</taxon>
        <taxon>Pucciniales</taxon>
        <taxon>Pucciniaceae</taxon>
        <taxon>Puccinia</taxon>
    </lineage>
</organism>
<dbReference type="EMBL" id="VDEP01000276">
    <property type="protein sequence ID" value="KAA1113594.1"/>
    <property type="molecule type" value="Genomic_DNA"/>
</dbReference>
<sequence length="79" mass="8937">MDLIISTFSDIPDRKRLKRKEQMNQFTLESRLKHWSVGMGVLKGGGGNIQERWPVNDDEVWLKPGGCDGEAGPESFHPI</sequence>
<evidence type="ECO:0000313" key="2">
    <source>
        <dbReference type="Proteomes" id="UP000325313"/>
    </source>
</evidence>
<evidence type="ECO:0000313" key="1">
    <source>
        <dbReference type="EMBL" id="KAA1113594.1"/>
    </source>
</evidence>
<comment type="caution">
    <text evidence="1">The sequence shown here is derived from an EMBL/GenBank/DDBJ whole genome shotgun (WGS) entry which is preliminary data.</text>
</comment>
<proteinExistence type="predicted"/>
<accession>A0A5B0QKY9</accession>
<dbReference type="Proteomes" id="UP000325313">
    <property type="component" value="Unassembled WGS sequence"/>
</dbReference>
<name>A0A5B0QKY9_PUCGR</name>